<dbReference type="NCBIfam" id="NF045485">
    <property type="entry name" value="FPPsyn"/>
    <property type="match status" value="1"/>
</dbReference>
<keyword evidence="4" id="KW-0479">Metal-binding</keyword>
<dbReference type="InterPro" id="IPR008949">
    <property type="entry name" value="Isoprenoid_synthase_dom_sf"/>
</dbReference>
<dbReference type="Gene3D" id="1.10.600.10">
    <property type="entry name" value="Farnesyl Diphosphate Synthase"/>
    <property type="match status" value="1"/>
</dbReference>
<evidence type="ECO:0000313" key="8">
    <source>
        <dbReference type="EMBL" id="SCX75116.1"/>
    </source>
</evidence>
<dbReference type="CDD" id="cd00685">
    <property type="entry name" value="Trans_IPPS_HT"/>
    <property type="match status" value="1"/>
</dbReference>
<comment type="cofactor">
    <cofactor evidence="1">
        <name>Mg(2+)</name>
        <dbReference type="ChEBI" id="CHEBI:18420"/>
    </cofactor>
</comment>
<dbReference type="InterPro" id="IPR053378">
    <property type="entry name" value="Prenyl_diphosphate_synthase"/>
</dbReference>
<evidence type="ECO:0000256" key="7">
    <source>
        <dbReference type="RuleBase" id="RU004466"/>
    </source>
</evidence>
<keyword evidence="6" id="KW-0414">Isoprene biosynthesis</keyword>
<keyword evidence="9" id="KW-1185">Reference proteome</keyword>
<dbReference type="PROSITE" id="PS00444">
    <property type="entry name" value="POLYPRENYL_SYNTHASE_2"/>
    <property type="match status" value="1"/>
</dbReference>
<dbReference type="PANTHER" id="PTHR43281:SF1">
    <property type="entry name" value="FARNESYL DIPHOSPHATE SYNTHASE"/>
    <property type="match status" value="1"/>
</dbReference>
<keyword evidence="3 7" id="KW-0808">Transferase</keyword>
<dbReference type="EMBL" id="FMUQ01000002">
    <property type="protein sequence ID" value="SCX75116.1"/>
    <property type="molecule type" value="Genomic_DNA"/>
</dbReference>
<protein>
    <submittedName>
        <fullName evidence="8">Farnesyl-diphosphate synthase</fullName>
    </submittedName>
</protein>
<proteinExistence type="inferred from homology"/>
<evidence type="ECO:0000256" key="4">
    <source>
        <dbReference type="ARBA" id="ARBA00022723"/>
    </source>
</evidence>
<evidence type="ECO:0000256" key="1">
    <source>
        <dbReference type="ARBA" id="ARBA00001946"/>
    </source>
</evidence>
<evidence type="ECO:0000256" key="3">
    <source>
        <dbReference type="ARBA" id="ARBA00022679"/>
    </source>
</evidence>
<dbReference type="PANTHER" id="PTHR43281">
    <property type="entry name" value="FARNESYL DIPHOSPHATE SYNTHASE"/>
    <property type="match status" value="1"/>
</dbReference>
<dbReference type="InterPro" id="IPR033749">
    <property type="entry name" value="Polyprenyl_synt_CS"/>
</dbReference>
<evidence type="ECO:0000256" key="6">
    <source>
        <dbReference type="ARBA" id="ARBA00023229"/>
    </source>
</evidence>
<reference evidence="8 9" key="1">
    <citation type="submission" date="2016-10" db="EMBL/GenBank/DDBJ databases">
        <authorList>
            <person name="Varghese N."/>
            <person name="Submissions S."/>
        </authorList>
    </citation>
    <scope>NUCLEOTIDE SEQUENCE [LARGE SCALE GENOMIC DNA]</scope>
    <source>
        <strain evidence="8 9">DSM 22022</strain>
    </source>
</reference>
<dbReference type="PROSITE" id="PS00723">
    <property type="entry name" value="POLYPRENYL_SYNTHASE_1"/>
    <property type="match status" value="1"/>
</dbReference>
<dbReference type="NCBIfam" id="NF007877">
    <property type="entry name" value="PRK10581.1"/>
    <property type="match status" value="1"/>
</dbReference>
<gene>
    <name evidence="8" type="ORF">SAMN02910354_00093</name>
</gene>
<dbReference type="SFLD" id="SFLDG01017">
    <property type="entry name" value="Polyprenyl_Transferase_Like"/>
    <property type="match status" value="1"/>
</dbReference>
<accession>A0A1G5AB65</accession>
<evidence type="ECO:0000256" key="2">
    <source>
        <dbReference type="ARBA" id="ARBA00006706"/>
    </source>
</evidence>
<name>A0A1G5AB65_9PAST</name>
<dbReference type="SFLD" id="SFLDS00005">
    <property type="entry name" value="Isoprenoid_Synthase_Type_I"/>
    <property type="match status" value="1"/>
</dbReference>
<keyword evidence="5" id="KW-0460">Magnesium</keyword>
<dbReference type="Pfam" id="PF00348">
    <property type="entry name" value="polyprenyl_synt"/>
    <property type="match status" value="1"/>
</dbReference>
<organism evidence="8 9">
    <name type="scientific">Basfia succiniciproducens</name>
    <dbReference type="NCBI Taxonomy" id="653940"/>
    <lineage>
        <taxon>Bacteria</taxon>
        <taxon>Pseudomonadati</taxon>
        <taxon>Pseudomonadota</taxon>
        <taxon>Gammaproteobacteria</taxon>
        <taxon>Pasteurellales</taxon>
        <taxon>Pasteurellaceae</taxon>
        <taxon>Basfia</taxon>
    </lineage>
</organism>
<comment type="similarity">
    <text evidence="2 7">Belongs to the FPP/GGPP synthase family.</text>
</comment>
<dbReference type="Proteomes" id="UP000199588">
    <property type="component" value="Unassembled WGS sequence"/>
</dbReference>
<sequence length="296" mass="32304">MYQFSNDLQQAQQRINRFLEAQFDEINTRPSPLADAMKYGLLLGGKRIRPFLVYATGRMLGADTAQLDYAAAAIEAIHAYSLIHDDLPAMDNDSLRRGQPTCHIAFDHATAILAGDALQAFAFEILTKSTALSAEQKLRLVQVLSHNSGVFGMCLGQSLDLISEHKQISLSELEQIHRNKTGALLSAALKMGFICSSHFADNALEAKLDRYAAAIGLAFQVQDDILDIEGDLAAIGKNVGSDLESDKSTYPKLLGLAGAKQKARELYVAAVGELEHLPFDTTALRALAEFIINRKN</sequence>
<dbReference type="InterPro" id="IPR000092">
    <property type="entry name" value="Polyprenyl_synt"/>
</dbReference>
<evidence type="ECO:0000313" key="9">
    <source>
        <dbReference type="Proteomes" id="UP000199588"/>
    </source>
</evidence>
<comment type="caution">
    <text evidence="8">The sequence shown here is derived from an EMBL/GenBank/DDBJ whole genome shotgun (WGS) entry which is preliminary data.</text>
</comment>
<dbReference type="RefSeq" id="WP_090653618.1">
    <property type="nucleotide sequence ID" value="NZ_CP015031.1"/>
</dbReference>
<dbReference type="SUPFAM" id="SSF48576">
    <property type="entry name" value="Terpenoid synthases"/>
    <property type="match status" value="1"/>
</dbReference>
<evidence type="ECO:0000256" key="5">
    <source>
        <dbReference type="ARBA" id="ARBA00022842"/>
    </source>
</evidence>